<keyword evidence="4 7" id="KW-0653">Protein transport</keyword>
<accession>A0A3P7EME4</accession>
<dbReference type="InterPro" id="IPR002553">
    <property type="entry name" value="Clathrin/coatomer_adapt-like_N"/>
</dbReference>
<dbReference type="InterPro" id="IPR009028">
    <property type="entry name" value="Coatomer/calthrin_app_sub_C"/>
</dbReference>
<dbReference type="Gene3D" id="3.30.310.10">
    <property type="entry name" value="TATA-Binding Protein"/>
    <property type="match status" value="1"/>
</dbReference>
<dbReference type="Pfam" id="PF02296">
    <property type="entry name" value="Alpha_adaptin_C"/>
    <property type="match status" value="1"/>
</dbReference>
<reference evidence="11 12" key="1">
    <citation type="submission" date="2018-11" db="EMBL/GenBank/DDBJ databases">
        <authorList>
            <consortium name="Pathogen Informatics"/>
        </authorList>
    </citation>
    <scope>NUCLEOTIDE SEQUENCE [LARGE SCALE GENOMIC DNA]</scope>
</reference>
<feature type="binding site" evidence="8">
    <location>
        <begin position="10"/>
        <end position="11"/>
    </location>
    <ligand>
        <name>a 1,2-diacyl-sn-glycero-3-phospho-(1D-myo-inositol-3,4,5-trisphosphate)</name>
        <dbReference type="ChEBI" id="CHEBI:57836"/>
    </ligand>
</feature>
<feature type="binding site" evidence="8">
    <location>
        <begin position="56"/>
        <end position="60"/>
    </location>
    <ligand>
        <name>a 1,2-diacyl-sn-glycero-3-phospho-(1D-myo-inositol-3,4,5-trisphosphate)</name>
        <dbReference type="ChEBI" id="CHEBI:57836"/>
    </ligand>
</feature>
<dbReference type="InterPro" id="IPR008152">
    <property type="entry name" value="Clathrin_a/b/g-adaptin_app_Ig"/>
</dbReference>
<proteinExistence type="inferred from homology"/>
<dbReference type="InterPro" id="IPR017104">
    <property type="entry name" value="AP2_complex_asu"/>
</dbReference>
<evidence type="ECO:0000256" key="3">
    <source>
        <dbReference type="ARBA" id="ARBA00022583"/>
    </source>
</evidence>
<organism evidence="11 12">
    <name type="scientific">Wuchereria bancrofti</name>
    <dbReference type="NCBI Taxonomy" id="6293"/>
    <lineage>
        <taxon>Eukaryota</taxon>
        <taxon>Metazoa</taxon>
        <taxon>Ecdysozoa</taxon>
        <taxon>Nematoda</taxon>
        <taxon>Chromadorea</taxon>
        <taxon>Rhabditida</taxon>
        <taxon>Spirurina</taxon>
        <taxon>Spiruromorpha</taxon>
        <taxon>Filarioidea</taxon>
        <taxon>Onchocercidae</taxon>
        <taxon>Wuchereria</taxon>
    </lineage>
</organism>
<dbReference type="GO" id="GO:0030122">
    <property type="term" value="C:AP-2 adaptor complex"/>
    <property type="evidence" value="ECO:0007669"/>
    <property type="project" value="InterPro"/>
</dbReference>
<dbReference type="FunFam" id="3.30.310.10:FF:000004">
    <property type="entry name" value="AP-2 complex subunit alpha"/>
    <property type="match status" value="1"/>
</dbReference>
<feature type="binding site" evidence="8">
    <location>
        <position position="52"/>
    </location>
    <ligand>
        <name>a 1,2-diacyl-sn-glycero-3-phospho-(1D-myo-inositol-3,4,5-trisphosphate)</name>
        <dbReference type="ChEBI" id="CHEBI:57836"/>
    </ligand>
</feature>
<dbReference type="EMBL" id="UYWW01012800">
    <property type="protein sequence ID" value="VDM22343.1"/>
    <property type="molecule type" value="Genomic_DNA"/>
</dbReference>
<feature type="domain" description="Clathrin adaptor alpha/beta/gamma-adaptin appendage Ig-like subdomain" evidence="10">
    <location>
        <begin position="653"/>
        <end position="769"/>
    </location>
</feature>
<comment type="subcellular location">
    <subcellularLocation>
        <location evidence="1">Membrane</location>
        <location evidence="1">Coated pit</location>
        <topology evidence="1">Peripheral membrane protein</topology>
        <orientation evidence="1">Cytoplasmic side</orientation>
    </subcellularLocation>
</comment>
<dbReference type="SMART" id="SM00809">
    <property type="entry name" value="Alpha_adaptinC2"/>
    <property type="match status" value="1"/>
</dbReference>
<dbReference type="Gene3D" id="1.25.10.10">
    <property type="entry name" value="Leucine-rich Repeat Variant"/>
    <property type="match status" value="2"/>
</dbReference>
<dbReference type="InterPro" id="IPR013041">
    <property type="entry name" value="Clathrin_app_Ig-like_sf"/>
</dbReference>
<dbReference type="InParanoid" id="A0A3P7EME4"/>
<keyword evidence="3 7" id="KW-0254">Endocytosis</keyword>
<dbReference type="OrthoDB" id="413467at2759"/>
<evidence type="ECO:0000256" key="8">
    <source>
        <dbReference type="PIRSR" id="PIRSR037091-1"/>
    </source>
</evidence>
<dbReference type="Proteomes" id="UP000270924">
    <property type="component" value="Unassembled WGS sequence"/>
</dbReference>
<dbReference type="SUPFAM" id="SSF49348">
    <property type="entry name" value="Clathrin adaptor appendage domain"/>
    <property type="match status" value="1"/>
</dbReference>
<dbReference type="Pfam" id="PF02883">
    <property type="entry name" value="Alpha_adaptinC2"/>
    <property type="match status" value="1"/>
</dbReference>
<evidence type="ECO:0000256" key="1">
    <source>
        <dbReference type="ARBA" id="ARBA00004277"/>
    </source>
</evidence>
<evidence type="ECO:0000256" key="7">
    <source>
        <dbReference type="PIRNR" id="PIRNR037091"/>
    </source>
</evidence>
<keyword evidence="12" id="KW-1185">Reference proteome</keyword>
<dbReference type="OMA" id="PVLMHRY"/>
<dbReference type="Pfam" id="PF01602">
    <property type="entry name" value="Adaptin_N"/>
    <property type="match status" value="2"/>
</dbReference>
<evidence type="ECO:0000259" key="10">
    <source>
        <dbReference type="SMART" id="SM00809"/>
    </source>
</evidence>
<dbReference type="InterPro" id="IPR016024">
    <property type="entry name" value="ARM-type_fold"/>
</dbReference>
<protein>
    <recommendedName>
        <fullName evidence="7">AP-2 complex subunit alpha</fullName>
    </recommendedName>
</protein>
<keyword evidence="6 7" id="KW-0168">Coated pit</keyword>
<dbReference type="InterPro" id="IPR011989">
    <property type="entry name" value="ARM-like"/>
</dbReference>
<dbReference type="GO" id="GO:0035615">
    <property type="term" value="F:clathrin adaptor activity"/>
    <property type="evidence" value="ECO:0007669"/>
    <property type="project" value="InterPro"/>
</dbReference>
<dbReference type="InterPro" id="IPR012295">
    <property type="entry name" value="TBP_dom_sf"/>
</dbReference>
<evidence type="ECO:0000256" key="2">
    <source>
        <dbReference type="ARBA" id="ARBA00022448"/>
    </source>
</evidence>
<dbReference type="InterPro" id="IPR003164">
    <property type="entry name" value="Clathrin_a-adaptin_app_sub_C"/>
</dbReference>
<evidence type="ECO:0000256" key="4">
    <source>
        <dbReference type="ARBA" id="ARBA00022927"/>
    </source>
</evidence>
<keyword evidence="5 7" id="KW-0472">Membrane</keyword>
<dbReference type="PIRSF" id="PIRSF037091">
    <property type="entry name" value="AP2_complex_alpha"/>
    <property type="match status" value="1"/>
</dbReference>
<evidence type="ECO:0000256" key="5">
    <source>
        <dbReference type="ARBA" id="ARBA00023136"/>
    </source>
</evidence>
<dbReference type="PANTHER" id="PTHR22780">
    <property type="entry name" value="ADAPTIN, ALPHA/GAMMA/EPSILON"/>
    <property type="match status" value="1"/>
</dbReference>
<dbReference type="GO" id="GO:0072583">
    <property type="term" value="P:clathrin-dependent endocytosis"/>
    <property type="evidence" value="ECO:0007669"/>
    <property type="project" value="InterPro"/>
</dbReference>
<feature type="binding site" evidence="8">
    <location>
        <position position="42"/>
    </location>
    <ligand>
        <name>a 1,2-diacyl-sn-glycero-3-phospho-(1D-myo-inositol-3,4,5-trisphosphate)</name>
        <dbReference type="ChEBI" id="CHEBI:57836"/>
    </ligand>
</feature>
<comment type="similarity">
    <text evidence="7">Belongs to the adaptor complexes large subunit family.</text>
</comment>
<sequence>MPAVKGDGMRGLAVFISDIRNCKSKEAELKRINRELANIRSKFKGDKMIDGYQKKKYVCKLLFIFLLGNDIDFGHMEATNLLSSNKYTEKQIGYLFISVLINNNSDLIKLIIQSIKNDLQSRNPVHVNLALQCISNIGSKDMAEAFAQDLPKLLVSGDTIDFVKQSAALCLLKLFRICPDVLRPSEFSSRIIVTAGYTDLQDYTYYFVPAPWLCVKLLRLLQNYPPPEDPSNKSRLMECLEGILNKAMDAPKSKKVQHSNAKNAVLFESIALIIHMDTEPSLLVRACNQLGTFLSHRETNLRYLALESMCLLATSEFSHEAVKRHQETIINSLKTERDVSVRQRAVDLLYAMCDRSNAAEIVFEMLSYLETADYSIREEMVLKVAILAEKYATDYTWYVDVILKLIRIAGDYVSEEVWYRVIQIVVNREDVQGYAAKTVFEALQRPACHENMVKVGGYILGEFGNLIAGDARSSPQVQFELLHSKYHLCSIATRSLLLSTYVKFCNLFPEIKGMIQEVFRMDHNLRNPDAELQQRAVEYLQLSKVASPDVLATILEEMPPFPEKESSLLAKLKKSKPHVEELVNQAAEKKQRPTAMMNHDTKQTSGQLLDISPGLETKALVDIFSAPAAANGVQSTMAPTNGEPAVDNYPDVLKFATKNSGVLYEDSTIQIGYKLETRANLARLGMFYGNKTNYSFTDFSPSLFCSGILSTQLIAQCKAVDSTITGGSQVQQLINFVCEQEFHRCPLLHLIFTFSDVSNRQQSFDKTFALPIFINKFFEPTDMSSEQFFTRWKQLSQSTQENQKIFPAKLPIDREQIRTKLNGFGPRLLQEVDPNPENYVCAGIVNTKMQQIGTLIRLEPNKQAKMYRLTVRSSRDTVASHLCDILSQQF</sequence>
<dbReference type="FunCoup" id="A0A3P7EME4">
    <property type="interactions" value="2135"/>
</dbReference>
<dbReference type="SUPFAM" id="SSF55711">
    <property type="entry name" value="Subdomain of clathrin and coatomer appendage domain"/>
    <property type="match status" value="1"/>
</dbReference>
<dbReference type="Gene3D" id="2.60.40.1230">
    <property type="match status" value="1"/>
</dbReference>
<comment type="function">
    <text evidence="7">Adaptins are components of the adaptor complexes which link clathrin to receptors in coated vesicles. Clathrin-associated protein complexes are believed to interact with the cytoplasmic tails of membrane proteins, leading to their selection and concentration.</text>
</comment>
<dbReference type="GO" id="GO:0006886">
    <property type="term" value="P:intracellular protein transport"/>
    <property type="evidence" value="ECO:0007669"/>
    <property type="project" value="UniProtKB-UniRule"/>
</dbReference>
<evidence type="ECO:0000256" key="6">
    <source>
        <dbReference type="ARBA" id="ARBA00023176"/>
    </source>
</evidence>
<feature type="region of interest" description="Disordered" evidence="9">
    <location>
        <begin position="588"/>
        <end position="607"/>
    </location>
</feature>
<dbReference type="AlphaFoldDB" id="A0A3P7EME4"/>
<name>A0A3P7EME4_WUCBA</name>
<evidence type="ECO:0000313" key="12">
    <source>
        <dbReference type="Proteomes" id="UP000270924"/>
    </source>
</evidence>
<dbReference type="SUPFAM" id="SSF48371">
    <property type="entry name" value="ARM repeat"/>
    <property type="match status" value="1"/>
</dbReference>
<evidence type="ECO:0000256" key="9">
    <source>
        <dbReference type="SAM" id="MobiDB-lite"/>
    </source>
</evidence>
<gene>
    <name evidence="11" type="ORF">WBA_LOCUS12432</name>
</gene>
<dbReference type="InterPro" id="IPR050840">
    <property type="entry name" value="Adaptor_Complx_Large_Subunit"/>
</dbReference>
<evidence type="ECO:0000313" key="11">
    <source>
        <dbReference type="EMBL" id="VDM22343.1"/>
    </source>
</evidence>
<keyword evidence="2 7" id="KW-0813">Transport</keyword>